<sequence length="173" mass="19361">MRRYVLMSGVVFLILLAGIMSMGCESREEQIRAIEDTEITVRSIEVNEFSSDLIDLNVTLDIYNPNDVTARLERMNYTVYANDVNIGNGSFEEAVEIPPEEGRRTSTNFTTEPTIVPATIFSALRQGELVWSVEGVLYFDTPLGTFEQPFSGNISETQNNTGQEEISDNSSEE</sequence>
<dbReference type="AlphaFoldDB" id="A0A7D5E9L7"/>
<gene>
    <name evidence="3" type="ORF">HWN40_10090</name>
</gene>
<evidence type="ECO:0000313" key="3">
    <source>
        <dbReference type="EMBL" id="QLC50557.1"/>
    </source>
</evidence>
<dbReference type="GeneID" id="55822027"/>
<dbReference type="GO" id="GO:0009269">
    <property type="term" value="P:response to desiccation"/>
    <property type="evidence" value="ECO:0007669"/>
    <property type="project" value="InterPro"/>
</dbReference>
<organism evidence="3 4">
    <name type="scientific">Methanolobus zinderi</name>
    <dbReference type="NCBI Taxonomy" id="536044"/>
    <lineage>
        <taxon>Archaea</taxon>
        <taxon>Methanobacteriati</taxon>
        <taxon>Methanobacteriota</taxon>
        <taxon>Stenosarchaea group</taxon>
        <taxon>Methanomicrobia</taxon>
        <taxon>Methanosarcinales</taxon>
        <taxon>Methanosarcinaceae</taxon>
        <taxon>Methanolobus</taxon>
    </lineage>
</organism>
<name>A0A7D5E9L7_9EURY</name>
<proteinExistence type="predicted"/>
<feature type="compositionally biased region" description="Polar residues" evidence="1">
    <location>
        <begin position="149"/>
        <end position="164"/>
    </location>
</feature>
<evidence type="ECO:0000256" key="1">
    <source>
        <dbReference type="SAM" id="MobiDB-lite"/>
    </source>
</evidence>
<dbReference type="EMBL" id="CP058215">
    <property type="protein sequence ID" value="QLC50557.1"/>
    <property type="molecule type" value="Genomic_DNA"/>
</dbReference>
<dbReference type="InterPro" id="IPR013990">
    <property type="entry name" value="WHy-dom"/>
</dbReference>
<accession>A0A7D5E9L7</accession>
<dbReference type="OrthoDB" id="117360at2157"/>
<dbReference type="Proteomes" id="UP000509594">
    <property type="component" value="Chromosome"/>
</dbReference>
<feature type="region of interest" description="Disordered" evidence="1">
    <location>
        <begin position="149"/>
        <end position="173"/>
    </location>
</feature>
<reference evidence="3 4" key="1">
    <citation type="submission" date="2020-06" db="EMBL/GenBank/DDBJ databases">
        <title>Methanolobus halotolerans sp. nov., isolated from a saline lake Tus in Siberia.</title>
        <authorList>
            <person name="Shen Y."/>
            <person name="Chen S.-C."/>
            <person name="Lai M.-C."/>
            <person name="Huang H.-H."/>
            <person name="Chiu H.-H."/>
            <person name="Tang S.-L."/>
            <person name="Rogozin D.Y."/>
            <person name="Degermendzhy A.G."/>
        </authorList>
    </citation>
    <scope>NUCLEOTIDE SEQUENCE [LARGE SCALE GENOMIC DNA]</scope>
    <source>
        <strain evidence="3 4">DSM 21339</strain>
    </source>
</reference>
<protein>
    <submittedName>
        <fullName evidence="3">LEA type 2 family protein</fullName>
    </submittedName>
</protein>
<feature type="domain" description="Water stress and hypersensitive response" evidence="2">
    <location>
        <begin position="39"/>
        <end position="156"/>
    </location>
</feature>
<evidence type="ECO:0000259" key="2">
    <source>
        <dbReference type="SMART" id="SM00769"/>
    </source>
</evidence>
<dbReference type="InterPro" id="IPR004864">
    <property type="entry name" value="LEA_2"/>
</dbReference>
<dbReference type="Gene3D" id="2.60.40.1820">
    <property type="match status" value="1"/>
</dbReference>
<dbReference type="RefSeq" id="WP_176965613.1">
    <property type="nucleotide sequence ID" value="NZ_CP058215.1"/>
</dbReference>
<dbReference type="Pfam" id="PF03168">
    <property type="entry name" value="LEA_2"/>
    <property type="match status" value="1"/>
</dbReference>
<dbReference type="PROSITE" id="PS51257">
    <property type="entry name" value="PROKAR_LIPOPROTEIN"/>
    <property type="match status" value="1"/>
</dbReference>
<dbReference type="SUPFAM" id="SSF117070">
    <property type="entry name" value="LEA14-like"/>
    <property type="match status" value="1"/>
</dbReference>
<evidence type="ECO:0000313" key="4">
    <source>
        <dbReference type="Proteomes" id="UP000509594"/>
    </source>
</evidence>
<dbReference type="SMART" id="SM00769">
    <property type="entry name" value="WHy"/>
    <property type="match status" value="1"/>
</dbReference>
<dbReference type="KEGG" id="mzi:HWN40_10090"/>
<keyword evidence="4" id="KW-1185">Reference proteome</keyword>